<feature type="domain" description="Alpha-carbonic anhydrase" evidence="9">
    <location>
        <begin position="11"/>
        <end position="255"/>
    </location>
</feature>
<keyword evidence="7" id="KW-0456">Lyase</keyword>
<comment type="caution">
    <text evidence="10">The sequence shown here is derived from an EMBL/GenBank/DDBJ whole genome shotgun (WGS) entry which is preliminary data.</text>
</comment>
<evidence type="ECO:0000256" key="1">
    <source>
        <dbReference type="ARBA" id="ARBA00004613"/>
    </source>
</evidence>
<dbReference type="Pfam" id="PF00194">
    <property type="entry name" value="Carb_anhydrase"/>
    <property type="match status" value="1"/>
</dbReference>
<dbReference type="InterPro" id="IPR001148">
    <property type="entry name" value="CA_dom"/>
</dbReference>
<protein>
    <recommendedName>
        <fullName evidence="3">carbonic anhydrase</fullName>
        <ecNumber evidence="3">4.2.1.1</ecNumber>
    </recommendedName>
</protein>
<organism evidence="10 11">
    <name type="scientific">Tegillarca granosa</name>
    <name type="common">Malaysian cockle</name>
    <name type="synonym">Anadara granosa</name>
    <dbReference type="NCBI Taxonomy" id="220873"/>
    <lineage>
        <taxon>Eukaryota</taxon>
        <taxon>Metazoa</taxon>
        <taxon>Spiralia</taxon>
        <taxon>Lophotrochozoa</taxon>
        <taxon>Mollusca</taxon>
        <taxon>Bivalvia</taxon>
        <taxon>Autobranchia</taxon>
        <taxon>Pteriomorphia</taxon>
        <taxon>Arcoida</taxon>
        <taxon>Arcoidea</taxon>
        <taxon>Arcidae</taxon>
        <taxon>Tegillarca</taxon>
    </lineage>
</organism>
<keyword evidence="6" id="KW-0862">Zinc</keyword>
<dbReference type="InterPro" id="IPR036398">
    <property type="entry name" value="CA_dom_sf"/>
</dbReference>
<evidence type="ECO:0000256" key="5">
    <source>
        <dbReference type="ARBA" id="ARBA00022723"/>
    </source>
</evidence>
<dbReference type="SUPFAM" id="SSF51069">
    <property type="entry name" value="Carbonic anhydrase"/>
    <property type="match status" value="1"/>
</dbReference>
<evidence type="ECO:0000259" key="9">
    <source>
        <dbReference type="PROSITE" id="PS51144"/>
    </source>
</evidence>
<name>A0ABQ9F5J9_TEGGR</name>
<evidence type="ECO:0000256" key="7">
    <source>
        <dbReference type="ARBA" id="ARBA00023239"/>
    </source>
</evidence>
<sequence length="293" mass="33816">MIITITNYYGNEWDYEGEHGPDRWYLDFPKCAGTHQSPISIKTNQVKYDPRLQKIKLHDFDNIFNANMSLKNNGHTVQVDLNDQNMTVTGGGLPGKYKAQQFHFHWGSEDRRGSEHDFNGIHYPMEMHIVHYLESYGNITEAMDKEHGLMVLAFMFEFVLIDDHVNIPSVPLSSLIPDTSHLDHFYRYDGSLTTPPCFESVIWTVFKKTIRVTESQINAFRHKVKKTANGEPERDLTDDFRPPQPINDRVVFSSKPEKQYIDNNTNSANIQSVNSLTIVSLLLSSLYSLYHSR</sequence>
<dbReference type="EC" id="4.2.1.1" evidence="3"/>
<evidence type="ECO:0000256" key="2">
    <source>
        <dbReference type="ARBA" id="ARBA00010718"/>
    </source>
</evidence>
<proteinExistence type="inferred from homology"/>
<evidence type="ECO:0000256" key="6">
    <source>
        <dbReference type="ARBA" id="ARBA00022833"/>
    </source>
</evidence>
<dbReference type="Gene3D" id="3.10.200.10">
    <property type="entry name" value="Alpha carbonic anhydrase"/>
    <property type="match status" value="1"/>
</dbReference>
<evidence type="ECO:0000256" key="4">
    <source>
        <dbReference type="ARBA" id="ARBA00022525"/>
    </source>
</evidence>
<comment type="similarity">
    <text evidence="2">Belongs to the alpha-carbonic anhydrase family.</text>
</comment>
<comment type="subcellular location">
    <subcellularLocation>
        <location evidence="1">Secreted</location>
    </subcellularLocation>
</comment>
<dbReference type="PROSITE" id="PS51144">
    <property type="entry name" value="ALPHA_CA_2"/>
    <property type="match status" value="1"/>
</dbReference>
<keyword evidence="5" id="KW-0479">Metal-binding</keyword>
<comment type="catalytic activity">
    <reaction evidence="8">
        <text>hydrogencarbonate + H(+) = CO2 + H2O</text>
        <dbReference type="Rhea" id="RHEA:10748"/>
        <dbReference type="ChEBI" id="CHEBI:15377"/>
        <dbReference type="ChEBI" id="CHEBI:15378"/>
        <dbReference type="ChEBI" id="CHEBI:16526"/>
        <dbReference type="ChEBI" id="CHEBI:17544"/>
        <dbReference type="EC" id="4.2.1.1"/>
    </reaction>
</comment>
<evidence type="ECO:0000313" key="11">
    <source>
        <dbReference type="Proteomes" id="UP001217089"/>
    </source>
</evidence>
<dbReference type="PANTHER" id="PTHR18952">
    <property type="entry name" value="CARBONIC ANHYDRASE"/>
    <property type="match status" value="1"/>
</dbReference>
<accession>A0ABQ9F5J9</accession>
<keyword evidence="4" id="KW-0964">Secreted</keyword>
<evidence type="ECO:0000256" key="3">
    <source>
        <dbReference type="ARBA" id="ARBA00012925"/>
    </source>
</evidence>
<dbReference type="SMART" id="SM01057">
    <property type="entry name" value="Carb_anhydrase"/>
    <property type="match status" value="1"/>
</dbReference>
<evidence type="ECO:0000256" key="8">
    <source>
        <dbReference type="ARBA" id="ARBA00048348"/>
    </source>
</evidence>
<dbReference type="Proteomes" id="UP001217089">
    <property type="component" value="Unassembled WGS sequence"/>
</dbReference>
<gene>
    <name evidence="10" type="ORF">KUTeg_009972</name>
</gene>
<evidence type="ECO:0000313" key="10">
    <source>
        <dbReference type="EMBL" id="KAJ8312599.1"/>
    </source>
</evidence>
<keyword evidence="11" id="KW-1185">Reference proteome</keyword>
<dbReference type="EMBL" id="JARBDR010000440">
    <property type="protein sequence ID" value="KAJ8312599.1"/>
    <property type="molecule type" value="Genomic_DNA"/>
</dbReference>
<dbReference type="InterPro" id="IPR023561">
    <property type="entry name" value="Carbonic_anhydrase_a-class"/>
</dbReference>
<dbReference type="PANTHER" id="PTHR18952:SF265">
    <property type="entry name" value="CARBONIC ANHYDRASE"/>
    <property type="match status" value="1"/>
</dbReference>
<reference evidence="10 11" key="1">
    <citation type="submission" date="2022-12" db="EMBL/GenBank/DDBJ databases">
        <title>Chromosome-level genome of Tegillarca granosa.</title>
        <authorList>
            <person name="Kim J."/>
        </authorList>
    </citation>
    <scope>NUCLEOTIDE SEQUENCE [LARGE SCALE GENOMIC DNA]</scope>
    <source>
        <strain evidence="10">Teg-2019</strain>
        <tissue evidence="10">Adductor muscle</tissue>
    </source>
</reference>